<dbReference type="InterPro" id="IPR013783">
    <property type="entry name" value="Ig-like_fold"/>
</dbReference>
<evidence type="ECO:0000256" key="1">
    <source>
        <dbReference type="ARBA" id="ARBA00004251"/>
    </source>
</evidence>
<dbReference type="GO" id="GO:0042130">
    <property type="term" value="P:negative regulation of T cell proliferation"/>
    <property type="evidence" value="ECO:0007669"/>
    <property type="project" value="TreeGrafter"/>
</dbReference>
<evidence type="ECO:0000256" key="10">
    <source>
        <dbReference type="ARBA" id="ARBA00023319"/>
    </source>
</evidence>
<feature type="domain" description="Ig-like" evidence="12">
    <location>
        <begin position="33"/>
        <end position="124"/>
    </location>
</feature>
<keyword evidence="8" id="KW-0675">Receptor</keyword>
<dbReference type="GO" id="GO:0006955">
    <property type="term" value="P:immune response"/>
    <property type="evidence" value="ECO:0007669"/>
    <property type="project" value="TreeGrafter"/>
</dbReference>
<dbReference type="InterPro" id="IPR007110">
    <property type="entry name" value="Ig-like_dom"/>
</dbReference>
<keyword evidence="2" id="KW-1003">Cell membrane</keyword>
<dbReference type="GO" id="GO:0009897">
    <property type="term" value="C:external side of plasma membrane"/>
    <property type="evidence" value="ECO:0007669"/>
    <property type="project" value="TreeGrafter"/>
</dbReference>
<dbReference type="Proteomes" id="UP000503349">
    <property type="component" value="Chromosome 4"/>
</dbReference>
<dbReference type="GO" id="GO:0042102">
    <property type="term" value="P:positive regulation of T cell proliferation"/>
    <property type="evidence" value="ECO:0007669"/>
    <property type="project" value="TreeGrafter"/>
</dbReference>
<evidence type="ECO:0000313" key="14">
    <source>
        <dbReference type="Proteomes" id="UP000503349"/>
    </source>
</evidence>
<dbReference type="GO" id="GO:0031295">
    <property type="term" value="P:T cell costimulation"/>
    <property type="evidence" value="ECO:0007669"/>
    <property type="project" value="TreeGrafter"/>
</dbReference>
<dbReference type="GO" id="GO:0071222">
    <property type="term" value="P:cellular response to lipopolysaccharide"/>
    <property type="evidence" value="ECO:0007669"/>
    <property type="project" value="TreeGrafter"/>
</dbReference>
<keyword evidence="9" id="KW-0325">Glycoprotein</keyword>
<organism evidence="13 14">
    <name type="scientific">Channa argus</name>
    <name type="common">Northern snakehead</name>
    <name type="synonym">Ophicephalus argus</name>
    <dbReference type="NCBI Taxonomy" id="215402"/>
    <lineage>
        <taxon>Eukaryota</taxon>
        <taxon>Metazoa</taxon>
        <taxon>Chordata</taxon>
        <taxon>Craniata</taxon>
        <taxon>Vertebrata</taxon>
        <taxon>Euteleostomi</taxon>
        <taxon>Actinopterygii</taxon>
        <taxon>Neopterygii</taxon>
        <taxon>Teleostei</taxon>
        <taxon>Neoteleostei</taxon>
        <taxon>Acanthomorphata</taxon>
        <taxon>Anabantaria</taxon>
        <taxon>Anabantiformes</taxon>
        <taxon>Channoidei</taxon>
        <taxon>Channidae</taxon>
        <taxon>Channa</taxon>
    </lineage>
</organism>
<evidence type="ECO:0000256" key="9">
    <source>
        <dbReference type="ARBA" id="ARBA00023180"/>
    </source>
</evidence>
<reference evidence="13 14" key="1">
    <citation type="submission" date="2019-02" db="EMBL/GenBank/DDBJ databases">
        <title>Opniocepnalus argus genome.</title>
        <authorList>
            <person name="Zhou C."/>
            <person name="Xiao S."/>
        </authorList>
    </citation>
    <scope>NUCLEOTIDE SEQUENCE [LARGE SCALE GENOMIC DNA]</scope>
    <source>
        <strain evidence="13">OARG1902GOOAL</strain>
        <tissue evidence="13">Muscle</tissue>
    </source>
</reference>
<dbReference type="FunFam" id="2.60.40.10:FF:000142">
    <property type="entry name" value="V-set domain-containing T-cell activation inhibitor 1"/>
    <property type="match status" value="1"/>
</dbReference>
<dbReference type="PANTHER" id="PTHR25466:SF14">
    <property type="entry name" value="BUTYROPHILIN SUBFAMILY 2 MEMBER A2-LIKE-RELATED"/>
    <property type="match status" value="1"/>
</dbReference>
<dbReference type="InterPro" id="IPR051713">
    <property type="entry name" value="T-cell_Activation_Regulation"/>
</dbReference>
<dbReference type="InterPro" id="IPR003599">
    <property type="entry name" value="Ig_sub"/>
</dbReference>
<dbReference type="PROSITE" id="PS51257">
    <property type="entry name" value="PROKAR_LIPOPROTEIN"/>
    <property type="match status" value="1"/>
</dbReference>
<gene>
    <name evidence="13" type="ORF">EXN66_Car003962</name>
</gene>
<dbReference type="SMART" id="SM00409">
    <property type="entry name" value="IG"/>
    <property type="match status" value="1"/>
</dbReference>
<proteinExistence type="predicted"/>
<evidence type="ECO:0000256" key="3">
    <source>
        <dbReference type="ARBA" id="ARBA00022692"/>
    </source>
</evidence>
<sequence length="163" mass="18283">MSDLMRFSVIYVFVSFSLTAVSCQDQVTCYIREDVLLPCMSTGADLAVFWRDKNDDNILTIKQSKPDYSSQHEKFKGRVESFPDQYKKGNFSILLKKVQQSDSGSYYCRVPKMKFEQRVQVTVTGERAATSPAPGSSAHITGVTLNSLHLTLISVILFNCCST</sequence>
<evidence type="ECO:0000313" key="13">
    <source>
        <dbReference type="EMBL" id="KAF3688290.1"/>
    </source>
</evidence>
<evidence type="ECO:0000259" key="12">
    <source>
        <dbReference type="PROSITE" id="PS50835"/>
    </source>
</evidence>
<dbReference type="Pfam" id="PF07686">
    <property type="entry name" value="V-set"/>
    <property type="match status" value="1"/>
</dbReference>
<keyword evidence="5" id="KW-1133">Transmembrane helix</keyword>
<keyword evidence="10" id="KW-0393">Immunoglobulin domain</keyword>
<protein>
    <submittedName>
        <fullName evidence="13">V-set domain-containing T-cell activation inhibitor 1</fullName>
    </submittedName>
</protein>
<feature type="chain" id="PRO_5026060153" evidence="11">
    <location>
        <begin position="24"/>
        <end position="163"/>
    </location>
</feature>
<evidence type="ECO:0000256" key="4">
    <source>
        <dbReference type="ARBA" id="ARBA00022729"/>
    </source>
</evidence>
<dbReference type="AlphaFoldDB" id="A0A6G1PDA7"/>
<keyword evidence="7" id="KW-1015">Disulfide bond</keyword>
<dbReference type="PROSITE" id="PS50835">
    <property type="entry name" value="IG_LIKE"/>
    <property type="match status" value="1"/>
</dbReference>
<keyword evidence="6" id="KW-0472">Membrane</keyword>
<comment type="subcellular location">
    <subcellularLocation>
        <location evidence="1">Cell membrane</location>
        <topology evidence="1">Single-pass type I membrane protein</topology>
    </subcellularLocation>
</comment>
<evidence type="ECO:0000256" key="6">
    <source>
        <dbReference type="ARBA" id="ARBA00023136"/>
    </source>
</evidence>
<dbReference type="InterPro" id="IPR013106">
    <property type="entry name" value="Ig_V-set"/>
</dbReference>
<dbReference type="Gene3D" id="2.60.40.10">
    <property type="entry name" value="Immunoglobulins"/>
    <property type="match status" value="1"/>
</dbReference>
<dbReference type="InterPro" id="IPR036179">
    <property type="entry name" value="Ig-like_dom_sf"/>
</dbReference>
<dbReference type="EMBL" id="CM015715">
    <property type="protein sequence ID" value="KAF3688290.1"/>
    <property type="molecule type" value="Genomic_DNA"/>
</dbReference>
<keyword evidence="3" id="KW-0812">Transmembrane</keyword>
<dbReference type="GO" id="GO:0007166">
    <property type="term" value="P:cell surface receptor signaling pathway"/>
    <property type="evidence" value="ECO:0007669"/>
    <property type="project" value="TreeGrafter"/>
</dbReference>
<name>A0A6G1PDA7_CHAAH</name>
<accession>A0A6G1PDA7</accession>
<dbReference type="PANTHER" id="PTHR25466">
    <property type="entry name" value="T-LYMPHOCYTE ACTIVATION ANTIGEN"/>
    <property type="match status" value="1"/>
</dbReference>
<feature type="signal peptide" evidence="11">
    <location>
        <begin position="1"/>
        <end position="23"/>
    </location>
</feature>
<evidence type="ECO:0000256" key="2">
    <source>
        <dbReference type="ARBA" id="ARBA00022475"/>
    </source>
</evidence>
<dbReference type="SUPFAM" id="SSF48726">
    <property type="entry name" value="Immunoglobulin"/>
    <property type="match status" value="1"/>
</dbReference>
<keyword evidence="4 11" id="KW-0732">Signal</keyword>
<evidence type="ECO:0000256" key="5">
    <source>
        <dbReference type="ARBA" id="ARBA00022989"/>
    </source>
</evidence>
<evidence type="ECO:0000256" key="11">
    <source>
        <dbReference type="SAM" id="SignalP"/>
    </source>
</evidence>
<evidence type="ECO:0000256" key="8">
    <source>
        <dbReference type="ARBA" id="ARBA00023170"/>
    </source>
</evidence>
<keyword evidence="14" id="KW-1185">Reference proteome</keyword>
<evidence type="ECO:0000256" key="7">
    <source>
        <dbReference type="ARBA" id="ARBA00023157"/>
    </source>
</evidence>
<reference evidence="14" key="2">
    <citation type="submission" date="2019-02" db="EMBL/GenBank/DDBJ databases">
        <title>Opniocepnalus argus Var Kimnra genome.</title>
        <authorList>
            <person name="Zhou C."/>
            <person name="Xiao S."/>
        </authorList>
    </citation>
    <scope>NUCLEOTIDE SEQUENCE [LARGE SCALE GENOMIC DNA]</scope>
</reference>